<sequence length="99" mass="10972">MGEEWKKNADTTKMSLEIVKPAGVEASKRSPRHNPGGVLHQRRIVPHSSTTRVILLITGVIWYATLCTQMKPDTDAIDVPEVVAGVAQLEDVQPRESRK</sequence>
<dbReference type="Proteomes" id="UP000594263">
    <property type="component" value="Unplaced"/>
</dbReference>
<accession>A0A7N0UR24</accession>
<organism evidence="2 3">
    <name type="scientific">Kalanchoe fedtschenkoi</name>
    <name type="common">Lavender scallops</name>
    <name type="synonym">South American air plant</name>
    <dbReference type="NCBI Taxonomy" id="63787"/>
    <lineage>
        <taxon>Eukaryota</taxon>
        <taxon>Viridiplantae</taxon>
        <taxon>Streptophyta</taxon>
        <taxon>Embryophyta</taxon>
        <taxon>Tracheophyta</taxon>
        <taxon>Spermatophyta</taxon>
        <taxon>Magnoliopsida</taxon>
        <taxon>eudicotyledons</taxon>
        <taxon>Gunneridae</taxon>
        <taxon>Pentapetalae</taxon>
        <taxon>Saxifragales</taxon>
        <taxon>Crassulaceae</taxon>
        <taxon>Kalanchoe</taxon>
    </lineage>
</organism>
<feature type="compositionally biased region" description="Basic and acidic residues" evidence="1">
    <location>
        <begin position="1"/>
        <end position="10"/>
    </location>
</feature>
<keyword evidence="3" id="KW-1185">Reference proteome</keyword>
<name>A0A7N0UR24_KALFE</name>
<dbReference type="EnsemblPlants" id="Kaladp0079s0007.1.v1.1">
    <property type="protein sequence ID" value="Kaladp0079s0007.1.v1.1.CDS.1"/>
    <property type="gene ID" value="Kaladp0079s0007.v1.1"/>
</dbReference>
<dbReference type="Gramene" id="Kaladp0079s0007.1.v1.1">
    <property type="protein sequence ID" value="Kaladp0079s0007.1.v1.1.CDS.1"/>
    <property type="gene ID" value="Kaladp0079s0007.v1.1"/>
</dbReference>
<evidence type="ECO:0000256" key="1">
    <source>
        <dbReference type="SAM" id="MobiDB-lite"/>
    </source>
</evidence>
<reference evidence="2" key="1">
    <citation type="submission" date="2021-01" db="UniProtKB">
        <authorList>
            <consortium name="EnsemblPlants"/>
        </authorList>
    </citation>
    <scope>IDENTIFICATION</scope>
</reference>
<feature type="region of interest" description="Disordered" evidence="1">
    <location>
        <begin position="1"/>
        <end position="40"/>
    </location>
</feature>
<evidence type="ECO:0000313" key="2">
    <source>
        <dbReference type="EnsemblPlants" id="Kaladp0079s0007.1.v1.1.CDS.1"/>
    </source>
</evidence>
<dbReference type="AlphaFoldDB" id="A0A7N0UR24"/>
<evidence type="ECO:0000313" key="3">
    <source>
        <dbReference type="Proteomes" id="UP000594263"/>
    </source>
</evidence>
<proteinExistence type="predicted"/>
<protein>
    <submittedName>
        <fullName evidence="2">Uncharacterized protein</fullName>
    </submittedName>
</protein>